<dbReference type="AlphaFoldDB" id="A0A3M7T4Z4"/>
<evidence type="ECO:0000313" key="1">
    <source>
        <dbReference type="EMBL" id="RNA43082.1"/>
    </source>
</evidence>
<organism evidence="1 2">
    <name type="scientific">Brachionus plicatilis</name>
    <name type="common">Marine rotifer</name>
    <name type="synonym">Brachionus muelleri</name>
    <dbReference type="NCBI Taxonomy" id="10195"/>
    <lineage>
        <taxon>Eukaryota</taxon>
        <taxon>Metazoa</taxon>
        <taxon>Spiralia</taxon>
        <taxon>Gnathifera</taxon>
        <taxon>Rotifera</taxon>
        <taxon>Eurotatoria</taxon>
        <taxon>Monogononta</taxon>
        <taxon>Pseudotrocha</taxon>
        <taxon>Ploima</taxon>
        <taxon>Brachionidae</taxon>
        <taxon>Brachionus</taxon>
    </lineage>
</organism>
<dbReference type="EMBL" id="REGN01000280">
    <property type="protein sequence ID" value="RNA43082.1"/>
    <property type="molecule type" value="Genomic_DNA"/>
</dbReference>
<name>A0A3M7T4Z4_BRAPC</name>
<keyword evidence="2" id="KW-1185">Reference proteome</keyword>
<sequence length="59" mass="6727">MTAKCSRCANKIFTQIEAEIAYQNVKMGIRLARNQKTHTHTHVIRSILISADETGWNLI</sequence>
<reference evidence="1 2" key="1">
    <citation type="journal article" date="2018" name="Sci. Rep.">
        <title>Genomic signatures of local adaptation to the degree of environmental predictability in rotifers.</title>
        <authorList>
            <person name="Franch-Gras L."/>
            <person name="Hahn C."/>
            <person name="Garcia-Roger E.M."/>
            <person name="Carmona M.J."/>
            <person name="Serra M."/>
            <person name="Gomez A."/>
        </authorList>
    </citation>
    <scope>NUCLEOTIDE SEQUENCE [LARGE SCALE GENOMIC DNA]</scope>
    <source>
        <strain evidence="1">HYR1</strain>
    </source>
</reference>
<gene>
    <name evidence="1" type="ORF">BpHYR1_015974</name>
</gene>
<dbReference type="Proteomes" id="UP000276133">
    <property type="component" value="Unassembled WGS sequence"/>
</dbReference>
<comment type="caution">
    <text evidence="1">The sequence shown here is derived from an EMBL/GenBank/DDBJ whole genome shotgun (WGS) entry which is preliminary data.</text>
</comment>
<proteinExistence type="predicted"/>
<evidence type="ECO:0000313" key="2">
    <source>
        <dbReference type="Proteomes" id="UP000276133"/>
    </source>
</evidence>
<accession>A0A3M7T4Z4</accession>
<protein>
    <submittedName>
        <fullName evidence="1">Uncharacterized protein</fullName>
    </submittedName>
</protein>